<dbReference type="Proteomes" id="UP000178374">
    <property type="component" value="Unassembled WGS sequence"/>
</dbReference>
<gene>
    <name evidence="1" type="ORF">A3B85_01020</name>
</gene>
<dbReference type="AlphaFoldDB" id="A0A1F6W4A1"/>
<accession>A0A1F6W4A1</accession>
<dbReference type="Gene3D" id="1.10.287.1080">
    <property type="entry name" value="MazG-like"/>
    <property type="match status" value="1"/>
</dbReference>
<name>A0A1F6W4A1_9BACT</name>
<evidence type="ECO:0008006" key="3">
    <source>
        <dbReference type="Google" id="ProtNLM"/>
    </source>
</evidence>
<dbReference type="STRING" id="1801750.A3B85_01020"/>
<sequence>MSVDLKKLQKEVMRNKLEKGFTTTDVALDFCRAHEELSEAFSKFNRGQSGVAEEFADVIIFILGISEKFGFDLEKELIRKIEINKKRKYRKEKSPDGKDVFIRIKTLEDP</sequence>
<comment type="caution">
    <text evidence="1">The sequence shown here is derived from an EMBL/GenBank/DDBJ whole genome shotgun (WGS) entry which is preliminary data.</text>
</comment>
<reference evidence="1 2" key="1">
    <citation type="journal article" date="2016" name="Nat. Commun.">
        <title>Thousands of microbial genomes shed light on interconnected biogeochemical processes in an aquifer system.</title>
        <authorList>
            <person name="Anantharaman K."/>
            <person name="Brown C.T."/>
            <person name="Hug L.A."/>
            <person name="Sharon I."/>
            <person name="Castelle C.J."/>
            <person name="Probst A.J."/>
            <person name="Thomas B.C."/>
            <person name="Singh A."/>
            <person name="Wilkins M.J."/>
            <person name="Karaoz U."/>
            <person name="Brodie E.L."/>
            <person name="Williams K.H."/>
            <person name="Hubbard S.S."/>
            <person name="Banfield J.F."/>
        </authorList>
    </citation>
    <scope>NUCLEOTIDE SEQUENCE [LARGE SCALE GENOMIC DNA]</scope>
</reference>
<evidence type="ECO:0000313" key="1">
    <source>
        <dbReference type="EMBL" id="OGI76632.1"/>
    </source>
</evidence>
<organism evidence="1 2">
    <name type="scientific">Candidatus Nomurabacteria bacterium RIFCSPHIGHO2_02_FULL_37_13</name>
    <dbReference type="NCBI Taxonomy" id="1801750"/>
    <lineage>
        <taxon>Bacteria</taxon>
        <taxon>Candidatus Nomuraibacteriota</taxon>
    </lineage>
</organism>
<evidence type="ECO:0000313" key="2">
    <source>
        <dbReference type="Proteomes" id="UP000178374"/>
    </source>
</evidence>
<dbReference type="EMBL" id="MFUA01000022">
    <property type="protein sequence ID" value="OGI76632.1"/>
    <property type="molecule type" value="Genomic_DNA"/>
</dbReference>
<protein>
    <recommendedName>
        <fullName evidence="3">NTP pyrophosphohydrolase MazG putative catalytic core domain-containing protein</fullName>
    </recommendedName>
</protein>
<proteinExistence type="predicted"/>
<dbReference type="SUPFAM" id="SSF101386">
    <property type="entry name" value="all-alpha NTP pyrophosphatases"/>
    <property type="match status" value="1"/>
</dbReference>